<keyword evidence="6" id="KW-1185">Reference proteome</keyword>
<evidence type="ECO:0000313" key="6">
    <source>
        <dbReference type="Proteomes" id="UP001634393"/>
    </source>
</evidence>
<reference evidence="5 6" key="1">
    <citation type="submission" date="2024-12" db="EMBL/GenBank/DDBJ databases">
        <title>The unique morphological basis and parallel evolutionary history of personate flowers in Penstemon.</title>
        <authorList>
            <person name="Depatie T.H."/>
            <person name="Wessinger C.A."/>
        </authorList>
    </citation>
    <scope>NUCLEOTIDE SEQUENCE [LARGE SCALE GENOMIC DNA]</scope>
    <source>
        <strain evidence="5">WTNN_2</strain>
        <tissue evidence="5">Leaf</tissue>
    </source>
</reference>
<organism evidence="5 6">
    <name type="scientific">Penstemon smallii</name>
    <dbReference type="NCBI Taxonomy" id="265156"/>
    <lineage>
        <taxon>Eukaryota</taxon>
        <taxon>Viridiplantae</taxon>
        <taxon>Streptophyta</taxon>
        <taxon>Embryophyta</taxon>
        <taxon>Tracheophyta</taxon>
        <taxon>Spermatophyta</taxon>
        <taxon>Magnoliopsida</taxon>
        <taxon>eudicotyledons</taxon>
        <taxon>Gunneridae</taxon>
        <taxon>Pentapetalae</taxon>
        <taxon>asterids</taxon>
        <taxon>lamiids</taxon>
        <taxon>Lamiales</taxon>
        <taxon>Plantaginaceae</taxon>
        <taxon>Cheloneae</taxon>
        <taxon>Penstemon</taxon>
    </lineage>
</organism>
<keyword evidence="3" id="KW-0732">Signal</keyword>
<sequence length="91" mass="9897">MNTKATCLVLLVVLLCEFEATRAVTCNPIQLSPCANAIMSSTKPSAVCCAKIKEQRPCLCNYMKNPNLQKFVKSPGAKRVAKSCGTPYPRC</sequence>
<evidence type="ECO:0000256" key="1">
    <source>
        <dbReference type="ARBA" id="ARBA00022448"/>
    </source>
</evidence>
<dbReference type="Proteomes" id="UP001634393">
    <property type="component" value="Unassembled WGS sequence"/>
</dbReference>
<dbReference type="EMBL" id="JBJXBP010000005">
    <property type="protein sequence ID" value="KAL3830870.1"/>
    <property type="molecule type" value="Genomic_DNA"/>
</dbReference>
<gene>
    <name evidence="5" type="ORF">ACJIZ3_019672</name>
</gene>
<evidence type="ECO:0000313" key="5">
    <source>
        <dbReference type="EMBL" id="KAL3830870.1"/>
    </source>
</evidence>
<accession>A0ABD3T1W1</accession>
<dbReference type="CDD" id="cd01959">
    <property type="entry name" value="nsLTP2"/>
    <property type="match status" value="1"/>
</dbReference>
<dbReference type="SUPFAM" id="SSF47699">
    <property type="entry name" value="Bifunctional inhibitor/lipid-transfer protein/seed storage 2S albumin"/>
    <property type="match status" value="1"/>
</dbReference>
<dbReference type="AlphaFoldDB" id="A0ABD3T1W1"/>
<feature type="signal peptide" evidence="3">
    <location>
        <begin position="1"/>
        <end position="23"/>
    </location>
</feature>
<dbReference type="InterPro" id="IPR033872">
    <property type="entry name" value="nsLTP2"/>
</dbReference>
<proteinExistence type="predicted"/>
<dbReference type="InterPro" id="IPR016140">
    <property type="entry name" value="Bifunc_inhib/LTP/seed_store"/>
</dbReference>
<keyword evidence="2" id="KW-0446">Lipid-binding</keyword>
<dbReference type="GO" id="GO:0008289">
    <property type="term" value="F:lipid binding"/>
    <property type="evidence" value="ECO:0007669"/>
    <property type="project" value="UniProtKB-KW"/>
</dbReference>
<evidence type="ECO:0000256" key="2">
    <source>
        <dbReference type="ARBA" id="ARBA00023121"/>
    </source>
</evidence>
<feature type="chain" id="PRO_5044864767" description="Bifunctional inhibitor/plant lipid transfer protein/seed storage helical domain-containing protein" evidence="3">
    <location>
        <begin position="24"/>
        <end position="91"/>
    </location>
</feature>
<dbReference type="PANTHER" id="PTHR33214:SF69">
    <property type="entry name" value="BIFUNCTIONAL INHIBITOR_LIPID-TRANSFER PROTEIN_SEED STORAGE 2S ALBUMIN SUPERFAMILY PROTEIN"/>
    <property type="match status" value="1"/>
</dbReference>
<evidence type="ECO:0000256" key="3">
    <source>
        <dbReference type="SAM" id="SignalP"/>
    </source>
</evidence>
<dbReference type="Pfam" id="PF14368">
    <property type="entry name" value="LTP_2"/>
    <property type="match status" value="1"/>
</dbReference>
<protein>
    <recommendedName>
        <fullName evidence="4">Bifunctional inhibitor/plant lipid transfer protein/seed storage helical domain-containing protein</fullName>
    </recommendedName>
</protein>
<dbReference type="SMART" id="SM00499">
    <property type="entry name" value="AAI"/>
    <property type="match status" value="1"/>
</dbReference>
<name>A0ABD3T1W1_9LAMI</name>
<feature type="domain" description="Bifunctional inhibitor/plant lipid transfer protein/seed storage helical" evidence="4">
    <location>
        <begin position="26"/>
        <end position="91"/>
    </location>
</feature>
<evidence type="ECO:0000259" key="4">
    <source>
        <dbReference type="SMART" id="SM00499"/>
    </source>
</evidence>
<dbReference type="PANTHER" id="PTHR33214">
    <property type="entry name" value="BIFUNCTIONAL INHIBITOR/LIPID-TRANSFER PROTEIN/SEED STORAGE 2S ALBUMIN SUPERFAMILY PROTEIN"/>
    <property type="match status" value="1"/>
</dbReference>
<keyword evidence="1" id="KW-0813">Transport</keyword>
<comment type="caution">
    <text evidence="5">The sequence shown here is derived from an EMBL/GenBank/DDBJ whole genome shotgun (WGS) entry which is preliminary data.</text>
</comment>
<dbReference type="InterPro" id="IPR036312">
    <property type="entry name" value="Bifun_inhib/LTP/seed_sf"/>
</dbReference>
<dbReference type="Gene3D" id="1.10.110.10">
    <property type="entry name" value="Plant lipid-transfer and hydrophobic proteins"/>
    <property type="match status" value="1"/>
</dbReference>